<gene>
    <name evidence="8" type="primary">map</name>
    <name evidence="8" type="ORF">GX533_02020</name>
</gene>
<dbReference type="AlphaFoldDB" id="A0A832Q7Z3"/>
<keyword evidence="4 6" id="KW-0479">Metal-binding</keyword>
<evidence type="ECO:0000256" key="5">
    <source>
        <dbReference type="ARBA" id="ARBA00022801"/>
    </source>
</evidence>
<dbReference type="InterPro" id="IPR000994">
    <property type="entry name" value="Pept_M24"/>
</dbReference>
<comment type="catalytic activity">
    <reaction evidence="6">
        <text>Release of N-terminal amino acids, preferentially methionine, from peptides and arylamides.</text>
        <dbReference type="EC" id="3.4.11.18"/>
    </reaction>
</comment>
<dbReference type="Gene3D" id="3.90.230.10">
    <property type="entry name" value="Creatinase/methionine aminopeptidase superfamily"/>
    <property type="match status" value="1"/>
</dbReference>
<comment type="caution">
    <text evidence="8">The sequence shown here is derived from an EMBL/GenBank/DDBJ whole genome shotgun (WGS) entry which is preliminary data.</text>
</comment>
<comment type="function">
    <text evidence="1">Removes the N-terminal methionine from nascent proteins. The N-terminal methionine is often cleaved when the second residue in the primary sequence is small and uncharged (Met-Ala-, Cys, Gly, Pro, Ser, Thr, or Val). Requires deformylation of the N(alpha)-formylated initiator methionine before it can be hydrolyzed.</text>
</comment>
<dbReference type="PRINTS" id="PR00599">
    <property type="entry name" value="MAPEPTIDASE"/>
</dbReference>
<protein>
    <recommendedName>
        <fullName evidence="6">Methionine aminopeptidase</fullName>
        <ecNumber evidence="6">3.4.11.18</ecNumber>
    </recommendedName>
</protein>
<keyword evidence="3 6" id="KW-0645">Protease</keyword>
<evidence type="ECO:0000256" key="4">
    <source>
        <dbReference type="ARBA" id="ARBA00022723"/>
    </source>
</evidence>
<dbReference type="GO" id="GO:0070006">
    <property type="term" value="F:metalloaminopeptidase activity"/>
    <property type="evidence" value="ECO:0007669"/>
    <property type="project" value="InterPro"/>
</dbReference>
<dbReference type="InterPro" id="IPR036005">
    <property type="entry name" value="Creatinase/aminopeptidase-like"/>
</dbReference>
<proteinExistence type="inferred from homology"/>
<comment type="cofactor">
    <cofactor evidence="6">
        <name>Co(2+)</name>
        <dbReference type="ChEBI" id="CHEBI:48828"/>
    </cofactor>
    <cofactor evidence="6">
        <name>Zn(2+)</name>
        <dbReference type="ChEBI" id="CHEBI:29105"/>
    </cofactor>
    <cofactor evidence="6">
        <name>Mn(2+)</name>
        <dbReference type="ChEBI" id="CHEBI:29035"/>
    </cofactor>
    <cofactor evidence="6">
        <name>Fe(2+)</name>
        <dbReference type="ChEBI" id="CHEBI:29033"/>
    </cofactor>
    <text evidence="6">Binds 2 divalent metal cations per subunit. Has a high-affinity and a low affinity metal-binding site. The true nature of the physiological cofactor is under debate. The enzyme is active with cobalt, zinc, manganese or divalent iron ions.</text>
</comment>
<dbReference type="NCBIfam" id="TIGR00500">
    <property type="entry name" value="met_pdase_I"/>
    <property type="match status" value="1"/>
</dbReference>
<organism evidence="8 9">
    <name type="scientific">Candidatus Dojkabacteria bacterium</name>
    <dbReference type="NCBI Taxonomy" id="2099670"/>
    <lineage>
        <taxon>Bacteria</taxon>
        <taxon>Candidatus Dojkabacteria</taxon>
    </lineage>
</organism>
<evidence type="ECO:0000256" key="3">
    <source>
        <dbReference type="ARBA" id="ARBA00022670"/>
    </source>
</evidence>
<feature type="domain" description="Peptidase M24" evidence="7">
    <location>
        <begin position="11"/>
        <end position="237"/>
    </location>
</feature>
<dbReference type="GO" id="GO:0046872">
    <property type="term" value="F:metal ion binding"/>
    <property type="evidence" value="ECO:0007669"/>
    <property type="project" value="UniProtKB-KW"/>
</dbReference>
<reference evidence="8 9" key="1">
    <citation type="journal article" date="2020" name="Biotechnol. Biofuels">
        <title>New insights from the biogas microbiome by comprehensive genome-resolved metagenomics of nearly 1600 species originating from multiple anaerobic digesters.</title>
        <authorList>
            <person name="Campanaro S."/>
            <person name="Treu L."/>
            <person name="Rodriguez-R L.M."/>
            <person name="Kovalovszki A."/>
            <person name="Ziels R.M."/>
            <person name="Maus I."/>
            <person name="Zhu X."/>
            <person name="Kougias P.G."/>
            <person name="Basile A."/>
            <person name="Luo G."/>
            <person name="Schluter A."/>
            <person name="Konstantinidis K.T."/>
            <person name="Angelidaki I."/>
        </authorList>
    </citation>
    <scope>NUCLEOTIDE SEQUENCE [LARGE SCALE GENOMIC DNA]</scope>
    <source>
        <strain evidence="8">AS05jafATM_89</strain>
    </source>
</reference>
<evidence type="ECO:0000259" key="7">
    <source>
        <dbReference type="Pfam" id="PF00557"/>
    </source>
</evidence>
<dbReference type="Proteomes" id="UP000576550">
    <property type="component" value="Unassembled WGS sequence"/>
</dbReference>
<evidence type="ECO:0000256" key="6">
    <source>
        <dbReference type="RuleBase" id="RU003653"/>
    </source>
</evidence>
<dbReference type="SUPFAM" id="SSF55920">
    <property type="entry name" value="Creatinase/aminopeptidase"/>
    <property type="match status" value="1"/>
</dbReference>
<comment type="similarity">
    <text evidence="6">Belongs to the peptidase M24A family.</text>
</comment>
<keyword evidence="2 6" id="KW-0031">Aminopeptidase</keyword>
<evidence type="ECO:0000313" key="8">
    <source>
        <dbReference type="EMBL" id="HHX99434.1"/>
    </source>
</evidence>
<name>A0A832Q7Z3_9BACT</name>
<dbReference type="GO" id="GO:0005829">
    <property type="term" value="C:cytosol"/>
    <property type="evidence" value="ECO:0007669"/>
    <property type="project" value="TreeGrafter"/>
</dbReference>
<evidence type="ECO:0000256" key="1">
    <source>
        <dbReference type="ARBA" id="ARBA00002521"/>
    </source>
</evidence>
<dbReference type="PANTHER" id="PTHR43330">
    <property type="entry name" value="METHIONINE AMINOPEPTIDASE"/>
    <property type="match status" value="1"/>
</dbReference>
<dbReference type="InterPro" id="IPR001714">
    <property type="entry name" value="Pept_M24_MAP"/>
</dbReference>
<evidence type="ECO:0000256" key="2">
    <source>
        <dbReference type="ARBA" id="ARBA00022438"/>
    </source>
</evidence>
<dbReference type="Pfam" id="PF00557">
    <property type="entry name" value="Peptidase_M24"/>
    <property type="match status" value="1"/>
</dbReference>
<evidence type="ECO:0000313" key="9">
    <source>
        <dbReference type="Proteomes" id="UP000576550"/>
    </source>
</evidence>
<dbReference type="InterPro" id="IPR002467">
    <property type="entry name" value="Pept_M24A_MAP1"/>
</dbReference>
<dbReference type="GO" id="GO:0004239">
    <property type="term" value="F:initiator methionyl aminopeptidase activity"/>
    <property type="evidence" value="ECO:0007669"/>
    <property type="project" value="UniProtKB-EC"/>
</dbReference>
<accession>A0A832Q7Z3</accession>
<dbReference type="GO" id="GO:0006508">
    <property type="term" value="P:proteolysis"/>
    <property type="evidence" value="ECO:0007669"/>
    <property type="project" value="UniProtKB-KW"/>
</dbReference>
<sequence>MIIQNNREESLITEAAKISVEILSKLGDMVKEGVTPLEIDEYAGELCREYKVHPSFKRVKDYYHNTCISVNDVAVHGIPNDIPLKKGDLVSIDFGIVYKKMYTDHCWTWCIGKADEEKMKLLQAGRNAVENAIPQAVAGNRTGDLGYEMEKEAKRNGFNVLSVYVGHGVGKSLHEDPEIPAFGKRGTGSLLEDGMVICIECQVVDDVDGVHIDEDDWSARTVNGGNAVMFEYMVIVRKDSPTILTNTLSWGVEKV</sequence>
<keyword evidence="5 8" id="KW-0378">Hydrolase</keyword>
<dbReference type="PANTHER" id="PTHR43330:SF27">
    <property type="entry name" value="METHIONINE AMINOPEPTIDASE"/>
    <property type="match status" value="1"/>
</dbReference>
<dbReference type="EC" id="3.4.11.18" evidence="6"/>
<dbReference type="EMBL" id="DUTP01000003">
    <property type="protein sequence ID" value="HHX99434.1"/>
    <property type="molecule type" value="Genomic_DNA"/>
</dbReference>